<sequence>MVVTRTFTYNSSKFTIKRSVVIQVKMALVSGLVRLNEGLIQCASLVSSSGTLYSAACSILATIGSQRIG</sequence>
<evidence type="ECO:0000313" key="1">
    <source>
        <dbReference type="EMBL" id="CAG7818277.1"/>
    </source>
</evidence>
<gene>
    <name evidence="1" type="ORF">AFUS01_LOCUS28791</name>
</gene>
<keyword evidence="2" id="KW-1185">Reference proteome</keyword>
<proteinExistence type="predicted"/>
<dbReference type="Proteomes" id="UP000708208">
    <property type="component" value="Unassembled WGS sequence"/>
</dbReference>
<organism evidence="1 2">
    <name type="scientific">Allacma fusca</name>
    <dbReference type="NCBI Taxonomy" id="39272"/>
    <lineage>
        <taxon>Eukaryota</taxon>
        <taxon>Metazoa</taxon>
        <taxon>Ecdysozoa</taxon>
        <taxon>Arthropoda</taxon>
        <taxon>Hexapoda</taxon>
        <taxon>Collembola</taxon>
        <taxon>Symphypleona</taxon>
        <taxon>Sminthuridae</taxon>
        <taxon>Allacma</taxon>
    </lineage>
</organism>
<evidence type="ECO:0000313" key="2">
    <source>
        <dbReference type="Proteomes" id="UP000708208"/>
    </source>
</evidence>
<accession>A0A8J2PCK3</accession>
<protein>
    <submittedName>
        <fullName evidence="1">Uncharacterized protein</fullName>
    </submittedName>
</protein>
<dbReference type="EMBL" id="CAJVCH010416536">
    <property type="protein sequence ID" value="CAG7818277.1"/>
    <property type="molecule type" value="Genomic_DNA"/>
</dbReference>
<reference evidence="1" key="1">
    <citation type="submission" date="2021-06" db="EMBL/GenBank/DDBJ databases">
        <authorList>
            <person name="Hodson N. C."/>
            <person name="Mongue J. A."/>
            <person name="Jaron S. K."/>
        </authorList>
    </citation>
    <scope>NUCLEOTIDE SEQUENCE</scope>
</reference>
<comment type="caution">
    <text evidence="1">The sequence shown here is derived from an EMBL/GenBank/DDBJ whole genome shotgun (WGS) entry which is preliminary data.</text>
</comment>
<name>A0A8J2PCK3_9HEXA</name>
<dbReference type="AlphaFoldDB" id="A0A8J2PCK3"/>